<evidence type="ECO:0000313" key="3">
    <source>
        <dbReference type="Proteomes" id="UP001139104"/>
    </source>
</evidence>
<feature type="region of interest" description="Disordered" evidence="1">
    <location>
        <begin position="95"/>
        <end position="135"/>
    </location>
</feature>
<dbReference type="RefSeq" id="WP_243067232.1">
    <property type="nucleotide sequence ID" value="NZ_JAIVFK010000068.1"/>
</dbReference>
<organism evidence="2 3">
    <name type="scientific">Candidatus Rhodoblastus alkanivorans</name>
    <dbReference type="NCBI Taxonomy" id="2954117"/>
    <lineage>
        <taxon>Bacteria</taxon>
        <taxon>Pseudomonadati</taxon>
        <taxon>Pseudomonadota</taxon>
        <taxon>Alphaproteobacteria</taxon>
        <taxon>Hyphomicrobiales</taxon>
        <taxon>Rhodoblastaceae</taxon>
        <taxon>Rhodoblastus</taxon>
    </lineage>
</organism>
<protein>
    <submittedName>
        <fullName evidence="2">NADH:ubiquinone oxidoreductase subunit NDUFA12</fullName>
    </submittedName>
</protein>
<comment type="caution">
    <text evidence="2">The sequence shown here is derived from an EMBL/GenBank/DDBJ whole genome shotgun (WGS) entry which is preliminary data.</text>
</comment>
<sequence length="135" mass="15707">MKWLVQFFTWWNGQTLNTALYTWLYGERVGEDQFGNIYYRYRNGAIDPALGFNRRWVIFKGESEGSKVPPGWYGWLHHMTDELPTETNYKPREWEKPYVPNQTGTPNAWRPPGSTLATGARPQATGDYQAWSPEG</sequence>
<dbReference type="EMBL" id="JAIVFP010000001">
    <property type="protein sequence ID" value="MCI4683271.1"/>
    <property type="molecule type" value="Genomic_DNA"/>
</dbReference>
<gene>
    <name evidence="2" type="ORF">K2U94_10900</name>
</gene>
<dbReference type="PANTHER" id="PTHR12910">
    <property type="entry name" value="NADH-UBIQUINONE OXIDOREDUCTASE SUBUNIT B17.2"/>
    <property type="match status" value="1"/>
</dbReference>
<dbReference type="InterPro" id="IPR007763">
    <property type="entry name" value="NDUFA12"/>
</dbReference>
<evidence type="ECO:0000313" key="2">
    <source>
        <dbReference type="EMBL" id="MCI4683271.1"/>
    </source>
</evidence>
<dbReference type="Proteomes" id="UP001139104">
    <property type="component" value="Unassembled WGS sequence"/>
</dbReference>
<proteinExistence type="predicted"/>
<dbReference type="NCBIfam" id="NF006040">
    <property type="entry name" value="PRK08183.1"/>
    <property type="match status" value="1"/>
</dbReference>
<dbReference type="PANTHER" id="PTHR12910:SF2">
    <property type="entry name" value="NADH DEHYDROGENASE [UBIQUINONE] 1 ALPHA SUBCOMPLEX SUBUNIT 12"/>
    <property type="match status" value="1"/>
</dbReference>
<dbReference type="Pfam" id="PF05071">
    <property type="entry name" value="NDUFA12"/>
    <property type="match status" value="1"/>
</dbReference>
<name>A0ABS9Z757_9HYPH</name>
<keyword evidence="3" id="KW-1185">Reference proteome</keyword>
<reference evidence="2" key="1">
    <citation type="journal article" date="2022" name="ISME J.">
        <title>Identification of active gaseous-alkane degraders at natural gas seeps.</title>
        <authorList>
            <person name="Farhan Ul Haque M."/>
            <person name="Hernandez M."/>
            <person name="Crombie A.T."/>
            <person name="Murrell J.C."/>
        </authorList>
    </citation>
    <scope>NUCLEOTIDE SEQUENCE</scope>
    <source>
        <strain evidence="2">PC2</strain>
    </source>
</reference>
<evidence type="ECO:0000256" key="1">
    <source>
        <dbReference type="SAM" id="MobiDB-lite"/>
    </source>
</evidence>
<accession>A0ABS9Z757</accession>